<dbReference type="EMBL" id="QCYY01001686">
    <property type="protein sequence ID" value="ROT76169.1"/>
    <property type="molecule type" value="Genomic_DNA"/>
</dbReference>
<keyword evidence="6" id="KW-1015">Disulfide bond</keyword>
<organism evidence="10 11">
    <name type="scientific">Penaeus vannamei</name>
    <name type="common">Whiteleg shrimp</name>
    <name type="synonym">Litopenaeus vannamei</name>
    <dbReference type="NCBI Taxonomy" id="6689"/>
    <lineage>
        <taxon>Eukaryota</taxon>
        <taxon>Metazoa</taxon>
        <taxon>Ecdysozoa</taxon>
        <taxon>Arthropoda</taxon>
        <taxon>Crustacea</taxon>
        <taxon>Multicrustacea</taxon>
        <taxon>Malacostraca</taxon>
        <taxon>Eumalacostraca</taxon>
        <taxon>Eucarida</taxon>
        <taxon>Decapoda</taxon>
        <taxon>Dendrobranchiata</taxon>
        <taxon>Penaeoidea</taxon>
        <taxon>Penaeidae</taxon>
        <taxon>Penaeus</taxon>
    </lineage>
</organism>
<gene>
    <name evidence="10" type="ORF">C7M84_005237</name>
</gene>
<dbReference type="Pfam" id="PF19030">
    <property type="entry name" value="TSP1_ADAMTS"/>
    <property type="match status" value="6"/>
</dbReference>
<dbReference type="FunFam" id="2.20.100.10:FF:000005">
    <property type="entry name" value="ADAM metallopeptidase with thrombospondin type 1 motif 9"/>
    <property type="match status" value="1"/>
</dbReference>
<feature type="domain" description="ADAMTS/ADAMTS-like Spacer 1" evidence="8">
    <location>
        <begin position="144"/>
        <end position="255"/>
    </location>
</feature>
<dbReference type="InterPro" id="IPR050439">
    <property type="entry name" value="ADAMTS_ADAMTS-like"/>
</dbReference>
<comment type="caution">
    <text evidence="10">The sequence shown here is derived from an EMBL/GenBank/DDBJ whole genome shotgun (WGS) entry which is preliminary data.</text>
</comment>
<dbReference type="Proteomes" id="UP000283509">
    <property type="component" value="Unassembled WGS sequence"/>
</dbReference>
<feature type="region of interest" description="Disordered" evidence="7">
    <location>
        <begin position="633"/>
        <end position="654"/>
    </location>
</feature>
<evidence type="ECO:0000259" key="9">
    <source>
        <dbReference type="Pfam" id="PF19236"/>
    </source>
</evidence>
<dbReference type="InterPro" id="IPR036383">
    <property type="entry name" value="TSP1_rpt_sf"/>
</dbReference>
<evidence type="ECO:0000313" key="11">
    <source>
        <dbReference type="Proteomes" id="UP000283509"/>
    </source>
</evidence>
<keyword evidence="4" id="KW-0677">Repeat</keyword>
<dbReference type="OrthoDB" id="5950222at2759"/>
<dbReference type="SUPFAM" id="SSF82895">
    <property type="entry name" value="TSP-1 type 1 repeat"/>
    <property type="match status" value="6"/>
</dbReference>
<name>A0A3R7P5N9_PENVA</name>
<evidence type="ECO:0000256" key="1">
    <source>
        <dbReference type="ARBA" id="ARBA00004302"/>
    </source>
</evidence>
<dbReference type="PROSITE" id="PS50092">
    <property type="entry name" value="TSP1"/>
    <property type="match status" value="6"/>
</dbReference>
<dbReference type="GO" id="GO:0005604">
    <property type="term" value="C:basement membrane"/>
    <property type="evidence" value="ECO:0007669"/>
    <property type="project" value="UniProtKB-SubCell"/>
</dbReference>
<dbReference type="AlphaFoldDB" id="A0A3R7P5N9"/>
<feature type="domain" description="ADAMTS/ADAMTS-like cysteine-rich" evidence="9">
    <location>
        <begin position="53"/>
        <end position="141"/>
    </location>
</feature>
<dbReference type="InterPro" id="IPR013273">
    <property type="entry name" value="ADAMTS/ADAMTS-like"/>
</dbReference>
<keyword evidence="2" id="KW-0964">Secreted</keyword>
<keyword evidence="5" id="KW-0084">Basement membrane</keyword>
<comment type="subcellular location">
    <subcellularLocation>
        <location evidence="1">Secreted</location>
        <location evidence="1">Extracellular space</location>
        <location evidence="1">Extracellular matrix</location>
        <location evidence="1">Basement membrane</location>
    </subcellularLocation>
</comment>
<keyword evidence="11" id="KW-1185">Reference proteome</keyword>
<dbReference type="Gene3D" id="2.60.120.830">
    <property type="match status" value="1"/>
</dbReference>
<dbReference type="FunFam" id="2.60.120.830:FF:000001">
    <property type="entry name" value="A disintegrin and metalloproteinase with thrombospondin motifs 1"/>
    <property type="match status" value="1"/>
</dbReference>
<evidence type="ECO:0000256" key="3">
    <source>
        <dbReference type="ARBA" id="ARBA00022729"/>
    </source>
</evidence>
<dbReference type="PANTHER" id="PTHR13723">
    <property type="entry name" value="ADAMTS A DISINTEGRIN AND METALLOPROTEASE WITH THROMBOSPONDIN MOTIFS PROTEASE"/>
    <property type="match status" value="1"/>
</dbReference>
<evidence type="ECO:0000256" key="6">
    <source>
        <dbReference type="ARBA" id="ARBA00023157"/>
    </source>
</evidence>
<dbReference type="Pfam" id="PF19236">
    <property type="entry name" value="ADAMTS_CR_3"/>
    <property type="match status" value="1"/>
</dbReference>
<evidence type="ECO:0000256" key="4">
    <source>
        <dbReference type="ARBA" id="ARBA00022737"/>
    </source>
</evidence>
<reference evidence="10 11" key="2">
    <citation type="submission" date="2019-01" db="EMBL/GenBank/DDBJ databases">
        <title>The decoding of complex shrimp genome reveals the adaptation for benthos swimmer, frequently molting mechanism and breeding impact on genome.</title>
        <authorList>
            <person name="Sun Y."/>
            <person name="Gao Y."/>
            <person name="Yu Y."/>
        </authorList>
    </citation>
    <scope>NUCLEOTIDE SEQUENCE [LARGE SCALE GENOMIC DNA]</scope>
    <source>
        <tissue evidence="10">Muscle</tissue>
    </source>
</reference>
<dbReference type="InterPro" id="IPR010294">
    <property type="entry name" value="ADAMTS_spacer1"/>
</dbReference>
<feature type="region of interest" description="Disordered" evidence="7">
    <location>
        <begin position="259"/>
        <end position="348"/>
    </location>
</feature>
<evidence type="ECO:0000313" key="10">
    <source>
        <dbReference type="EMBL" id="ROT76169.1"/>
    </source>
</evidence>
<feature type="compositionally biased region" description="Polar residues" evidence="7">
    <location>
        <begin position="303"/>
        <end position="314"/>
    </location>
</feature>
<dbReference type="InterPro" id="IPR045371">
    <property type="entry name" value="ADAMTS_CR_3"/>
</dbReference>
<dbReference type="GO" id="GO:0030198">
    <property type="term" value="P:extracellular matrix organization"/>
    <property type="evidence" value="ECO:0007669"/>
    <property type="project" value="InterPro"/>
</dbReference>
<dbReference type="InterPro" id="IPR000884">
    <property type="entry name" value="TSP1_rpt"/>
</dbReference>
<dbReference type="Pfam" id="PF05986">
    <property type="entry name" value="ADAMTS_spacer1"/>
    <property type="match status" value="1"/>
</dbReference>
<evidence type="ECO:0000256" key="5">
    <source>
        <dbReference type="ARBA" id="ARBA00022869"/>
    </source>
</evidence>
<keyword evidence="5" id="KW-0272">Extracellular matrix</keyword>
<evidence type="ECO:0000259" key="8">
    <source>
        <dbReference type="Pfam" id="PF05986"/>
    </source>
</evidence>
<reference evidence="10 11" key="1">
    <citation type="submission" date="2018-04" db="EMBL/GenBank/DDBJ databases">
        <authorList>
            <person name="Zhang X."/>
            <person name="Yuan J."/>
            <person name="Li F."/>
            <person name="Xiang J."/>
        </authorList>
    </citation>
    <scope>NUCLEOTIDE SEQUENCE [LARGE SCALE GENOMIC DNA]</scope>
    <source>
        <tissue evidence="10">Muscle</tissue>
    </source>
</reference>
<accession>A0A3R7P5N9</accession>
<dbReference type="Gene3D" id="2.20.100.10">
    <property type="entry name" value="Thrombospondin type-1 (TSP1) repeat"/>
    <property type="match status" value="5"/>
</dbReference>
<dbReference type="PRINTS" id="PR01857">
    <property type="entry name" value="ADAMTSFAMILY"/>
</dbReference>
<feature type="compositionally biased region" description="Polar residues" evidence="7">
    <location>
        <begin position="706"/>
        <end position="726"/>
    </location>
</feature>
<protein>
    <submittedName>
        <fullName evidence="10">Putative thrombospondin type-1 domain-containing protein 4-like</fullName>
    </submittedName>
</protein>
<dbReference type="PANTHER" id="PTHR13723:SF281">
    <property type="entry name" value="PAPILIN"/>
    <property type="match status" value="1"/>
</dbReference>
<proteinExistence type="predicted"/>
<dbReference type="GO" id="GO:0006508">
    <property type="term" value="P:proteolysis"/>
    <property type="evidence" value="ECO:0007669"/>
    <property type="project" value="TreeGrafter"/>
</dbReference>
<sequence length="823" mass="88525">MSPGRQRARARRRVKNDSGGSRCVGLYKRFQLCNVQACPGGYSDFRREQCASFNKTPFNRRFYTWEPYYDTPDSCALNCRAVGLSFYATLNQTVIDGTACGLGASKICVAGMCMELGCDGVLGSGKRLDSCGQCGGDNSTCRVIAGIFSRVRMPYGYNIIATLPAGATNITIQHTKPSTNYLALRLQGGDFFINGNWAVNGSGNYPAAGTVFAYQRPEMYLGDKVVAAGPLAQPVDVMLFFQSSNPGIKYEYRLPMSSSGKGAPAGVVPGSPQRPRHRDNPLNPFVPGGPAARTPPSGPVNDARSSNGHGNSIYANRRRKAEEEEKKKKERQGKKERNKDKKGNKKRKRYEWKVVGFSSCTATCGGGSQTTRVVCVKRKKGNEVPAKHCADHPKPPEETVRCNLRPCPAEWVPEEWGPCSVSCGLGVQTRSLSCKIRLSQGHIVEAAQDACTTPPSVSRAQVCELPACDSAPAWRTGEWGACSAQCGLGTRYRTVTCETAGGAQPPHLCPSEEKPSNQELCDMGSCATDTWFISKWGERCSEECGDGVQRRRVHCSGDALDNQVTETSCNPEQRPATTRACTSDRGCGGKWFTGPWGECDSECGPGRRARSVVCVVWARGQWRITTDVTQCKADPRPDTTQGCTRPCGSSGTRRSGRRYVAARALSLVLCSASCGSGVQRREVKCLSERQEPALDCTSAAKPDTRQPCNTQSCHQEQADESNTSASDEAPQASADSSPGEDSERKSSGNVSVAASWRHPHGGAEDSASDGFQIRRSDSGHRGSTLAWASSAGRRDLAASPSTDLDDPWRPGPSSGCPGLLSAS</sequence>
<keyword evidence="3" id="KW-0732">Signal</keyword>
<evidence type="ECO:0000256" key="7">
    <source>
        <dbReference type="SAM" id="MobiDB-lite"/>
    </source>
</evidence>
<evidence type="ECO:0000256" key="2">
    <source>
        <dbReference type="ARBA" id="ARBA00022525"/>
    </source>
</evidence>
<feature type="compositionally biased region" description="Basic and acidic residues" evidence="7">
    <location>
        <begin position="320"/>
        <end position="341"/>
    </location>
</feature>
<dbReference type="GO" id="GO:0004222">
    <property type="term" value="F:metalloendopeptidase activity"/>
    <property type="evidence" value="ECO:0007669"/>
    <property type="project" value="TreeGrafter"/>
</dbReference>
<feature type="region of interest" description="Disordered" evidence="7">
    <location>
        <begin position="697"/>
        <end position="823"/>
    </location>
</feature>
<dbReference type="SMART" id="SM00209">
    <property type="entry name" value="TSP1"/>
    <property type="match status" value="6"/>
</dbReference>